<sequence length="176" mass="20576">MVPDYRDQDQDSTTGTSSGIQLLDYTDLADDENGNFYSSDPLAAWESTLATWKDPQDIGENWTACGLFTHPDGNKNFVSGSNDKIYWMYEGMFRLLDADELDKFNRWRDGDAHAFDEPEENEQPAPQDPEKKTWVRAPLRKRGGRMNNKWYYWNLEMESIAEESEEEEEKLVVWRD</sequence>
<organism evidence="2 3">
    <name type="scientific">Sordaria macrospora</name>
    <dbReference type="NCBI Taxonomy" id="5147"/>
    <lineage>
        <taxon>Eukaryota</taxon>
        <taxon>Fungi</taxon>
        <taxon>Dikarya</taxon>
        <taxon>Ascomycota</taxon>
        <taxon>Pezizomycotina</taxon>
        <taxon>Sordariomycetes</taxon>
        <taxon>Sordariomycetidae</taxon>
        <taxon>Sordariales</taxon>
        <taxon>Sordariaceae</taxon>
        <taxon>Sordaria</taxon>
    </lineage>
</organism>
<accession>A0A8S9A4F4</accession>
<dbReference type="VEuPathDB" id="FungiDB:SMAC_00579"/>
<dbReference type="AlphaFoldDB" id="A0A8S9A4F4"/>
<comment type="caution">
    <text evidence="2">The sequence shown here is derived from an EMBL/GenBank/DDBJ whole genome shotgun (WGS) entry which is preliminary data.</text>
</comment>
<evidence type="ECO:0000256" key="1">
    <source>
        <dbReference type="SAM" id="MobiDB-lite"/>
    </source>
</evidence>
<dbReference type="Proteomes" id="UP000433876">
    <property type="component" value="Unassembled WGS sequence"/>
</dbReference>
<proteinExistence type="predicted"/>
<dbReference type="EMBL" id="NMPR01000012">
    <property type="protein sequence ID" value="KAA8635485.1"/>
    <property type="molecule type" value="Genomic_DNA"/>
</dbReference>
<evidence type="ECO:0000313" key="2">
    <source>
        <dbReference type="EMBL" id="KAA8635485.1"/>
    </source>
</evidence>
<gene>
    <name evidence="2" type="ORF">SMACR_00579</name>
</gene>
<feature type="region of interest" description="Disordered" evidence="1">
    <location>
        <begin position="114"/>
        <end position="138"/>
    </location>
</feature>
<evidence type="ECO:0000313" key="3">
    <source>
        <dbReference type="Proteomes" id="UP000433876"/>
    </source>
</evidence>
<reference evidence="2 3" key="1">
    <citation type="submission" date="2017-07" db="EMBL/GenBank/DDBJ databases">
        <title>Genome sequence of the Sordaria macrospora wild type strain R19027.</title>
        <authorList>
            <person name="Nowrousian M."/>
            <person name="Teichert I."/>
            <person name="Kueck U."/>
        </authorList>
    </citation>
    <scope>NUCLEOTIDE SEQUENCE [LARGE SCALE GENOMIC DNA]</scope>
    <source>
        <strain evidence="2 3">R19027</strain>
        <tissue evidence="2">Mycelium</tissue>
    </source>
</reference>
<name>A0A8S9A4F4_SORMA</name>
<protein>
    <submittedName>
        <fullName evidence="2">Uncharacterized protein</fullName>
    </submittedName>
</protein>